<evidence type="ECO:0000313" key="4">
    <source>
        <dbReference type="Proteomes" id="UP001218218"/>
    </source>
</evidence>
<feature type="transmembrane region" description="Helical" evidence="2">
    <location>
        <begin position="321"/>
        <end position="341"/>
    </location>
</feature>
<proteinExistence type="predicted"/>
<evidence type="ECO:0008006" key="5">
    <source>
        <dbReference type="Google" id="ProtNLM"/>
    </source>
</evidence>
<comment type="caution">
    <text evidence="3">The sequence shown here is derived from an EMBL/GenBank/DDBJ whole genome shotgun (WGS) entry which is preliminary data.</text>
</comment>
<feature type="transmembrane region" description="Helical" evidence="2">
    <location>
        <begin position="101"/>
        <end position="124"/>
    </location>
</feature>
<evidence type="ECO:0000313" key="3">
    <source>
        <dbReference type="EMBL" id="KAJ7306180.1"/>
    </source>
</evidence>
<dbReference type="AlphaFoldDB" id="A0AAD6Z366"/>
<feature type="compositionally biased region" description="Low complexity" evidence="1">
    <location>
        <begin position="12"/>
        <end position="30"/>
    </location>
</feature>
<keyword evidence="2" id="KW-0472">Membrane</keyword>
<name>A0AAD6Z366_9AGAR</name>
<evidence type="ECO:0000256" key="1">
    <source>
        <dbReference type="SAM" id="MobiDB-lite"/>
    </source>
</evidence>
<sequence length="371" mass="42002">MASTTRNRKPLVSNASGTHSSGSDSDASGVSQFDPLRELWFRVRQIPSKITRSIGPVALCCPLGFWAAFISRSTDYTKRFTETGFAHKLRLDSPALNRYSLWRGVVVISVSTSFTYISIALLALRHELFHWKPEMLEKYLRDAKASFLGRLVPESWLNYLFNIYESGHAKRTRDRIQGRDHRAAGDHHELAQVVRCVLRNLFVSTLVVVVIFVPPVQILPWHLIGDTFYFFPHYIAHTPRRSKGIHHKVLPAFLADRLGSFLRNAHKTHHRSKANLAIAAWYCSVTEQVLFNLFPTMLGPVVTQLIADKTGYAKTWGTHLITLYVWLLAGTATSVLAHTGFRTSWNDPGKHDEHHEYAFGTHAVNFGSEGK</sequence>
<accession>A0AAD6Z366</accession>
<feature type="transmembrane region" description="Helical" evidence="2">
    <location>
        <begin position="201"/>
        <end position="224"/>
    </location>
</feature>
<keyword evidence="4" id="KW-1185">Reference proteome</keyword>
<keyword evidence="2" id="KW-1133">Transmembrane helix</keyword>
<evidence type="ECO:0000256" key="2">
    <source>
        <dbReference type="SAM" id="Phobius"/>
    </source>
</evidence>
<keyword evidence="2" id="KW-0812">Transmembrane</keyword>
<dbReference type="EMBL" id="JARIHO010000094">
    <property type="protein sequence ID" value="KAJ7306180.1"/>
    <property type="molecule type" value="Genomic_DNA"/>
</dbReference>
<dbReference type="Proteomes" id="UP001218218">
    <property type="component" value="Unassembled WGS sequence"/>
</dbReference>
<feature type="region of interest" description="Disordered" evidence="1">
    <location>
        <begin position="1"/>
        <end position="30"/>
    </location>
</feature>
<protein>
    <recommendedName>
        <fullName evidence="5">Fatty acid hydroxylase domain-containing protein</fullName>
    </recommendedName>
</protein>
<feature type="transmembrane region" description="Helical" evidence="2">
    <location>
        <begin position="50"/>
        <end position="70"/>
    </location>
</feature>
<reference evidence="3" key="1">
    <citation type="submission" date="2023-03" db="EMBL/GenBank/DDBJ databases">
        <title>Massive genome expansion in bonnet fungi (Mycena s.s.) driven by repeated elements and novel gene families across ecological guilds.</title>
        <authorList>
            <consortium name="Lawrence Berkeley National Laboratory"/>
            <person name="Harder C.B."/>
            <person name="Miyauchi S."/>
            <person name="Viragh M."/>
            <person name="Kuo A."/>
            <person name="Thoen E."/>
            <person name="Andreopoulos B."/>
            <person name="Lu D."/>
            <person name="Skrede I."/>
            <person name="Drula E."/>
            <person name="Henrissat B."/>
            <person name="Morin E."/>
            <person name="Kohler A."/>
            <person name="Barry K."/>
            <person name="LaButti K."/>
            <person name="Morin E."/>
            <person name="Salamov A."/>
            <person name="Lipzen A."/>
            <person name="Mereny Z."/>
            <person name="Hegedus B."/>
            <person name="Baldrian P."/>
            <person name="Stursova M."/>
            <person name="Weitz H."/>
            <person name="Taylor A."/>
            <person name="Grigoriev I.V."/>
            <person name="Nagy L.G."/>
            <person name="Martin F."/>
            <person name="Kauserud H."/>
        </authorList>
    </citation>
    <scope>NUCLEOTIDE SEQUENCE</scope>
    <source>
        <strain evidence="3">CBHHK002</strain>
    </source>
</reference>
<gene>
    <name evidence="3" type="ORF">DFH08DRAFT_902335</name>
</gene>
<organism evidence="3 4">
    <name type="scientific">Mycena albidolilacea</name>
    <dbReference type="NCBI Taxonomy" id="1033008"/>
    <lineage>
        <taxon>Eukaryota</taxon>
        <taxon>Fungi</taxon>
        <taxon>Dikarya</taxon>
        <taxon>Basidiomycota</taxon>
        <taxon>Agaricomycotina</taxon>
        <taxon>Agaricomycetes</taxon>
        <taxon>Agaricomycetidae</taxon>
        <taxon>Agaricales</taxon>
        <taxon>Marasmiineae</taxon>
        <taxon>Mycenaceae</taxon>
        <taxon>Mycena</taxon>
    </lineage>
</organism>